<proteinExistence type="predicted"/>
<evidence type="ECO:0000256" key="2">
    <source>
        <dbReference type="ARBA" id="ARBA00023125"/>
    </source>
</evidence>
<dbReference type="STRING" id="1324314.BVG16_06005"/>
<dbReference type="PANTHER" id="PTHR33164:SF57">
    <property type="entry name" value="MARR-FAMILY TRANSCRIPTIONAL REGULATOR"/>
    <property type="match status" value="1"/>
</dbReference>
<dbReference type="InterPro" id="IPR039422">
    <property type="entry name" value="MarR/SlyA-like"/>
</dbReference>
<evidence type="ECO:0000256" key="3">
    <source>
        <dbReference type="ARBA" id="ARBA00023163"/>
    </source>
</evidence>
<dbReference type="InterPro" id="IPR000835">
    <property type="entry name" value="HTH_MarR-typ"/>
</dbReference>
<dbReference type="OrthoDB" id="2389730at2"/>
<dbReference type="EMBL" id="MSZX01000002">
    <property type="protein sequence ID" value="OPA80286.1"/>
    <property type="molecule type" value="Genomic_DNA"/>
</dbReference>
<dbReference type="Gene3D" id="1.10.10.10">
    <property type="entry name" value="Winged helix-like DNA-binding domain superfamily/Winged helix DNA-binding domain"/>
    <property type="match status" value="1"/>
</dbReference>
<dbReference type="GO" id="GO:0006950">
    <property type="term" value="P:response to stress"/>
    <property type="evidence" value="ECO:0007669"/>
    <property type="project" value="TreeGrafter"/>
</dbReference>
<dbReference type="InterPro" id="IPR036388">
    <property type="entry name" value="WH-like_DNA-bd_sf"/>
</dbReference>
<dbReference type="GO" id="GO:0003700">
    <property type="term" value="F:DNA-binding transcription factor activity"/>
    <property type="evidence" value="ECO:0007669"/>
    <property type="project" value="InterPro"/>
</dbReference>
<dbReference type="PANTHER" id="PTHR33164">
    <property type="entry name" value="TRANSCRIPTIONAL REGULATOR, MARR FAMILY"/>
    <property type="match status" value="1"/>
</dbReference>
<name>A0A1T2XKM2_9BACL</name>
<keyword evidence="1" id="KW-0805">Transcription regulation</keyword>
<dbReference type="AlphaFoldDB" id="A0A1T2XKM2"/>
<keyword evidence="2" id="KW-0238">DNA-binding</keyword>
<evidence type="ECO:0000259" key="4">
    <source>
        <dbReference type="PROSITE" id="PS50995"/>
    </source>
</evidence>
<evidence type="ECO:0000313" key="5">
    <source>
        <dbReference type="EMBL" id="OPA80286.1"/>
    </source>
</evidence>
<dbReference type="RefSeq" id="WP_078497634.1">
    <property type="nucleotide sequence ID" value="NZ_MSZX01000002.1"/>
</dbReference>
<dbReference type="Pfam" id="PF01047">
    <property type="entry name" value="MarR"/>
    <property type="match status" value="1"/>
</dbReference>
<evidence type="ECO:0000313" key="6">
    <source>
        <dbReference type="Proteomes" id="UP000190188"/>
    </source>
</evidence>
<organism evidence="5 6">
    <name type="scientific">Paenibacillus selenitireducens</name>
    <dbReference type="NCBI Taxonomy" id="1324314"/>
    <lineage>
        <taxon>Bacteria</taxon>
        <taxon>Bacillati</taxon>
        <taxon>Bacillota</taxon>
        <taxon>Bacilli</taxon>
        <taxon>Bacillales</taxon>
        <taxon>Paenibacillaceae</taxon>
        <taxon>Paenibacillus</taxon>
    </lineage>
</organism>
<feature type="domain" description="HTH marR-type" evidence="4">
    <location>
        <begin position="1"/>
        <end position="137"/>
    </location>
</feature>
<dbReference type="GO" id="GO:0003677">
    <property type="term" value="F:DNA binding"/>
    <property type="evidence" value="ECO:0007669"/>
    <property type="project" value="UniProtKB-KW"/>
</dbReference>
<dbReference type="InterPro" id="IPR023187">
    <property type="entry name" value="Tscrpt_reg_MarR-type_CS"/>
</dbReference>
<dbReference type="InterPro" id="IPR036390">
    <property type="entry name" value="WH_DNA-bd_sf"/>
</dbReference>
<protein>
    <submittedName>
        <fullName evidence="5">MarR family transcriptional regulator</fullName>
    </submittedName>
</protein>
<accession>A0A1T2XKM2</accession>
<keyword evidence="3" id="KW-0804">Transcription</keyword>
<keyword evidence="6" id="KW-1185">Reference proteome</keyword>
<reference evidence="5 6" key="1">
    <citation type="submission" date="2017-01" db="EMBL/GenBank/DDBJ databases">
        <title>Genome analysis of Paenibacillus selenitrireducens ES3-24.</title>
        <authorList>
            <person name="Xu D."/>
            <person name="Yao R."/>
            <person name="Zheng S."/>
        </authorList>
    </citation>
    <scope>NUCLEOTIDE SEQUENCE [LARGE SCALE GENOMIC DNA]</scope>
    <source>
        <strain evidence="5 6">ES3-24</strain>
    </source>
</reference>
<comment type="caution">
    <text evidence="5">The sequence shown here is derived from an EMBL/GenBank/DDBJ whole genome shotgun (WGS) entry which is preliminary data.</text>
</comment>
<dbReference type="SMART" id="SM00347">
    <property type="entry name" value="HTH_MARR"/>
    <property type="match status" value="1"/>
</dbReference>
<dbReference type="SUPFAM" id="SSF46785">
    <property type="entry name" value="Winged helix' DNA-binding domain"/>
    <property type="match status" value="1"/>
</dbReference>
<gene>
    <name evidence="5" type="ORF">BVG16_06005</name>
</gene>
<evidence type="ECO:0000256" key="1">
    <source>
        <dbReference type="ARBA" id="ARBA00023015"/>
    </source>
</evidence>
<dbReference type="Proteomes" id="UP000190188">
    <property type="component" value="Unassembled WGS sequence"/>
</dbReference>
<dbReference type="PROSITE" id="PS01117">
    <property type="entry name" value="HTH_MARR_1"/>
    <property type="match status" value="1"/>
</dbReference>
<dbReference type="PROSITE" id="PS50995">
    <property type="entry name" value="HTH_MARR_2"/>
    <property type="match status" value="1"/>
</dbReference>
<sequence>MNQELIEKLDLEMAMLIRKASSMAVEKRLGNLDRSGYLILHYLSRRSSQGIKALAEEFRLDASTMSRQIAALEGKGYVERLPDPNDGRASLFQITDLGSLEFSKAKEARIHRFHELFESWTEEEGLQFMELIGRLNRAD</sequence>
<dbReference type="PRINTS" id="PR00598">
    <property type="entry name" value="HTHMARR"/>
</dbReference>